<dbReference type="Pfam" id="PF05926">
    <property type="entry name" value="Phage_GPL"/>
    <property type="match status" value="1"/>
</dbReference>
<dbReference type="EMBL" id="JABFTX010000001">
    <property type="protein sequence ID" value="MCE8002524.1"/>
    <property type="molecule type" value="Genomic_DNA"/>
</dbReference>
<evidence type="ECO:0000313" key="2">
    <source>
        <dbReference type="Proteomes" id="UP001320168"/>
    </source>
</evidence>
<organism evidence="1 2">
    <name type="scientific">Billgrantia ethanolica</name>
    <dbReference type="NCBI Taxonomy" id="2733486"/>
    <lineage>
        <taxon>Bacteria</taxon>
        <taxon>Pseudomonadati</taxon>
        <taxon>Pseudomonadota</taxon>
        <taxon>Gammaproteobacteria</taxon>
        <taxon>Oceanospirillales</taxon>
        <taxon>Halomonadaceae</taxon>
        <taxon>Billgrantia</taxon>
    </lineage>
</organism>
<name>A0ABS9A134_9GAMM</name>
<comment type="caution">
    <text evidence="1">The sequence shown here is derived from an EMBL/GenBank/DDBJ whole genome shotgun (WGS) entry which is preliminary data.</text>
</comment>
<sequence length="156" mass="17066">MSLIAAGTGKTETPLEEIANNGFWPAVSPSDFRDAERLDGTVTAPRLVQALRVAMADVNRQLADYQAEQQAAGIESAAAIPLEPWQIEGHHAQLYRRAVYAQAHADLLERYRSYSATGEGDERGEAKDLAADDYRGDARWAIAELTGRTHSTVELI</sequence>
<accession>A0ABS9A134</accession>
<evidence type="ECO:0000313" key="1">
    <source>
        <dbReference type="EMBL" id="MCE8002524.1"/>
    </source>
</evidence>
<proteinExistence type="predicted"/>
<reference evidence="1 2" key="1">
    <citation type="journal article" date="2021" name="Front. Microbiol.">
        <title>Aerobic Denitrification and Heterotrophic Sulfur Oxidation in the Genus Halomonas Revealed by Six Novel Species Characterizations and Genome-Based Analysis.</title>
        <authorList>
            <person name="Wang L."/>
            <person name="Shao Z."/>
        </authorList>
    </citation>
    <scope>NUCLEOTIDE SEQUENCE [LARGE SCALE GENOMIC DNA]</scope>
    <source>
        <strain evidence="1 2">MCCC 1A11081</strain>
    </source>
</reference>
<keyword evidence="2" id="KW-1185">Reference proteome</keyword>
<protein>
    <submittedName>
        <fullName evidence="1">Head completion/stabilization protein</fullName>
    </submittedName>
</protein>
<dbReference type="InterPro" id="IPR009225">
    <property type="entry name" value="Phage_head_completion_GpL"/>
</dbReference>
<gene>
    <name evidence="1" type="ORF">HOP53_06700</name>
</gene>
<dbReference type="Proteomes" id="UP001320168">
    <property type="component" value="Unassembled WGS sequence"/>
</dbReference>
<dbReference type="RefSeq" id="WP_234269286.1">
    <property type="nucleotide sequence ID" value="NZ_JABFTX010000001.1"/>
</dbReference>